<gene>
    <name evidence="1" type="ORF">SNOG_08177</name>
</gene>
<dbReference type="VEuPathDB" id="FungiDB:JI435_305760"/>
<sequence length="357" mass="41036">MDDHHGCNIGCLLSYLLLGRTHTPSALIDEEKVNLHTQERKHIPYYGNKVPLEASIAPEDSETWYAAFFDLAWCAPHRDGKHIIVCVEWFDDDNGRELNGWPAVKLRNAYERLGEEHKRVVSYAETLADGNVVIERLWPALDFAHSRSVFLRAFCAQMVWVRSDYSLALTGFIGADIVGDKTDYREGGSVCDEDVELDDSAYGSVKDDLFRWATFVWRLMTNDFTERSPSAQTYCWGPCCPVEGGCRRFTIDGHKTLNRDHRPWLQDRQKQKLYQELEEARLGSVLLKAWNAGYESMDEVMADVRLTANRMGIDVHEDEDEVEVDARWEDVFEMVEMVQSSPGSPTRRLRFKELSLI</sequence>
<dbReference type="EMBL" id="CH445336">
    <property type="protein sequence ID" value="EAT84453.1"/>
    <property type="molecule type" value="Genomic_DNA"/>
</dbReference>
<dbReference type="GeneID" id="5975398"/>
<dbReference type="AlphaFoldDB" id="Q0UJ87"/>
<accession>Q0UJ87</accession>
<evidence type="ECO:0000313" key="1">
    <source>
        <dbReference type="EMBL" id="EAT84453.1"/>
    </source>
</evidence>
<reference evidence="2" key="1">
    <citation type="journal article" date="2007" name="Plant Cell">
        <title>Dothideomycete-plant interactions illuminated by genome sequencing and EST analysis of the wheat pathogen Stagonospora nodorum.</title>
        <authorList>
            <person name="Hane J.K."/>
            <person name="Lowe R.G."/>
            <person name="Solomon P.S."/>
            <person name="Tan K.C."/>
            <person name="Schoch C.L."/>
            <person name="Spatafora J.W."/>
            <person name="Crous P.W."/>
            <person name="Kodira C."/>
            <person name="Birren B.W."/>
            <person name="Galagan J.E."/>
            <person name="Torriani S.F."/>
            <person name="McDonald B.A."/>
            <person name="Oliver R.P."/>
        </authorList>
    </citation>
    <scope>NUCLEOTIDE SEQUENCE [LARGE SCALE GENOMIC DNA]</scope>
    <source>
        <strain evidence="2">SN15 / ATCC MYA-4574 / FGSC 10173</strain>
    </source>
</reference>
<dbReference type="OMA" id="HIIIRWP"/>
<organism evidence="1 2">
    <name type="scientific">Phaeosphaeria nodorum (strain SN15 / ATCC MYA-4574 / FGSC 10173)</name>
    <name type="common">Glume blotch fungus</name>
    <name type="synonym">Parastagonospora nodorum</name>
    <dbReference type="NCBI Taxonomy" id="321614"/>
    <lineage>
        <taxon>Eukaryota</taxon>
        <taxon>Fungi</taxon>
        <taxon>Dikarya</taxon>
        <taxon>Ascomycota</taxon>
        <taxon>Pezizomycotina</taxon>
        <taxon>Dothideomycetes</taxon>
        <taxon>Pleosporomycetidae</taxon>
        <taxon>Pleosporales</taxon>
        <taxon>Pleosporineae</taxon>
        <taxon>Phaeosphaeriaceae</taxon>
        <taxon>Parastagonospora</taxon>
    </lineage>
</organism>
<dbReference type="RefSeq" id="XP_001798500.1">
    <property type="nucleotide sequence ID" value="XM_001798448.1"/>
</dbReference>
<evidence type="ECO:0000313" key="2">
    <source>
        <dbReference type="Proteomes" id="UP000001055"/>
    </source>
</evidence>
<dbReference type="Proteomes" id="UP000001055">
    <property type="component" value="Unassembled WGS sequence"/>
</dbReference>
<name>Q0UJ87_PHANO</name>
<protein>
    <submittedName>
        <fullName evidence="1">Uncharacterized protein</fullName>
    </submittedName>
</protein>
<dbReference type="KEGG" id="pno:SNOG_08177"/>
<dbReference type="HOGENOM" id="CLU_754375_0_0_1"/>
<dbReference type="VEuPathDB" id="FungiDB:JI435_081770"/>
<proteinExistence type="predicted"/>
<dbReference type="eggNOG" id="ENOG502RU9B">
    <property type="taxonomic scope" value="Eukaryota"/>
</dbReference>
<dbReference type="InParanoid" id="Q0UJ87"/>